<evidence type="ECO:0000259" key="4">
    <source>
        <dbReference type="PROSITE" id="PS51820"/>
    </source>
</evidence>
<evidence type="ECO:0000313" key="5">
    <source>
        <dbReference type="EMBL" id="SKC81319.1"/>
    </source>
</evidence>
<dbReference type="PROSITE" id="PS50853">
    <property type="entry name" value="FN3"/>
    <property type="match status" value="2"/>
</dbReference>
<gene>
    <name evidence="5" type="ORF">SAMN05660236_3925</name>
</gene>
<dbReference type="SUPFAM" id="SSF53474">
    <property type="entry name" value="alpha/beta-Hydrolases"/>
    <property type="match status" value="1"/>
</dbReference>
<dbReference type="InterPro" id="IPR036116">
    <property type="entry name" value="FN3_sf"/>
</dbReference>
<dbReference type="STRING" id="688867.SAMN05660236_3925"/>
<dbReference type="Proteomes" id="UP000190961">
    <property type="component" value="Unassembled WGS sequence"/>
</dbReference>
<dbReference type="EMBL" id="FUZU01000003">
    <property type="protein sequence ID" value="SKC81319.1"/>
    <property type="molecule type" value="Genomic_DNA"/>
</dbReference>
<dbReference type="SMART" id="SM00060">
    <property type="entry name" value="FN3"/>
    <property type="match status" value="2"/>
</dbReference>
<dbReference type="Gene3D" id="2.60.40.10">
    <property type="entry name" value="Immunoglobulins"/>
    <property type="match status" value="2"/>
</dbReference>
<dbReference type="SUPFAM" id="SSF56988">
    <property type="entry name" value="Anthrax protective antigen"/>
    <property type="match status" value="1"/>
</dbReference>
<evidence type="ECO:0000313" key="6">
    <source>
        <dbReference type="Proteomes" id="UP000190961"/>
    </source>
</evidence>
<reference evidence="5 6" key="1">
    <citation type="submission" date="2017-02" db="EMBL/GenBank/DDBJ databases">
        <authorList>
            <person name="Peterson S.W."/>
        </authorList>
    </citation>
    <scope>NUCLEOTIDE SEQUENCE [LARGE SCALE GENOMIC DNA]</scope>
    <source>
        <strain evidence="5 6">DSM 25262</strain>
    </source>
</reference>
<dbReference type="InterPro" id="IPR026444">
    <property type="entry name" value="Secre_tail"/>
</dbReference>
<dbReference type="InterPro" id="IPR037524">
    <property type="entry name" value="PA14/GLEYA"/>
</dbReference>
<dbReference type="InterPro" id="IPR003961">
    <property type="entry name" value="FN3_dom"/>
</dbReference>
<feature type="domain" description="PA14" evidence="4">
    <location>
        <begin position="681"/>
        <end position="830"/>
    </location>
</feature>
<dbReference type="PROSITE" id="PS51820">
    <property type="entry name" value="PA14"/>
    <property type="match status" value="1"/>
</dbReference>
<proteinExistence type="predicted"/>
<dbReference type="GO" id="GO:0006508">
    <property type="term" value="P:proteolysis"/>
    <property type="evidence" value="ECO:0007669"/>
    <property type="project" value="InterPro"/>
</dbReference>
<accession>A0A1T5M0C1</accession>
<dbReference type="Pfam" id="PF00041">
    <property type="entry name" value="fn3"/>
    <property type="match status" value="1"/>
</dbReference>
<dbReference type="Pfam" id="PF18962">
    <property type="entry name" value="Por_Secre_tail"/>
    <property type="match status" value="1"/>
</dbReference>
<dbReference type="Pfam" id="PF00326">
    <property type="entry name" value="Peptidase_S9"/>
    <property type="match status" value="1"/>
</dbReference>
<dbReference type="CDD" id="cd00063">
    <property type="entry name" value="FN3"/>
    <property type="match status" value="2"/>
</dbReference>
<evidence type="ECO:0000256" key="2">
    <source>
        <dbReference type="SAM" id="SignalP"/>
    </source>
</evidence>
<feature type="domain" description="Fibronectin type-III" evidence="3">
    <location>
        <begin position="596"/>
        <end position="682"/>
    </location>
</feature>
<dbReference type="Gene3D" id="3.40.50.1820">
    <property type="entry name" value="alpha/beta hydrolase"/>
    <property type="match status" value="1"/>
</dbReference>
<dbReference type="InterPro" id="IPR050955">
    <property type="entry name" value="Plant_Biomass_Hydrol_Est"/>
</dbReference>
<dbReference type="Pfam" id="PF07691">
    <property type="entry name" value="PA14"/>
    <property type="match status" value="1"/>
</dbReference>
<evidence type="ECO:0000259" key="3">
    <source>
        <dbReference type="PROSITE" id="PS50853"/>
    </source>
</evidence>
<dbReference type="Gene3D" id="3.90.182.10">
    <property type="entry name" value="Toxin - Anthrax Protective Antigen,domain 1"/>
    <property type="match status" value="1"/>
</dbReference>
<keyword evidence="6" id="KW-1185">Reference proteome</keyword>
<feature type="signal peptide" evidence="2">
    <location>
        <begin position="1"/>
        <end position="26"/>
    </location>
</feature>
<dbReference type="InterPro" id="IPR011658">
    <property type="entry name" value="PA14_dom"/>
</dbReference>
<evidence type="ECO:0000256" key="1">
    <source>
        <dbReference type="ARBA" id="ARBA00022729"/>
    </source>
</evidence>
<dbReference type="GO" id="GO:0008236">
    <property type="term" value="F:serine-type peptidase activity"/>
    <property type="evidence" value="ECO:0007669"/>
    <property type="project" value="InterPro"/>
</dbReference>
<dbReference type="InterPro" id="IPR029058">
    <property type="entry name" value="AB_hydrolase_fold"/>
</dbReference>
<feature type="domain" description="Fibronectin type-III" evidence="3">
    <location>
        <begin position="490"/>
        <end position="590"/>
    </location>
</feature>
<dbReference type="InterPro" id="IPR013783">
    <property type="entry name" value="Ig-like_fold"/>
</dbReference>
<keyword evidence="1 2" id="KW-0732">Signal</keyword>
<dbReference type="SMART" id="SM00758">
    <property type="entry name" value="PA14"/>
    <property type="match status" value="1"/>
</dbReference>
<dbReference type="PANTHER" id="PTHR43037:SF1">
    <property type="entry name" value="BLL1128 PROTEIN"/>
    <property type="match status" value="1"/>
</dbReference>
<dbReference type="InterPro" id="IPR001375">
    <property type="entry name" value="Peptidase_S9_cat"/>
</dbReference>
<dbReference type="SUPFAM" id="SSF49265">
    <property type="entry name" value="Fibronectin type III"/>
    <property type="match status" value="1"/>
</dbReference>
<feature type="chain" id="PRO_5010589995" evidence="2">
    <location>
        <begin position="27"/>
        <end position="1799"/>
    </location>
</feature>
<dbReference type="NCBIfam" id="TIGR04183">
    <property type="entry name" value="Por_Secre_tail"/>
    <property type="match status" value="1"/>
</dbReference>
<protein>
    <submittedName>
        <fullName evidence="5">Por secretion system C-terminal sorting domain-containing protein</fullName>
    </submittedName>
</protein>
<organism evidence="5 6">
    <name type="scientific">Ohtaekwangia koreensis</name>
    <dbReference type="NCBI Taxonomy" id="688867"/>
    <lineage>
        <taxon>Bacteria</taxon>
        <taxon>Pseudomonadati</taxon>
        <taxon>Bacteroidota</taxon>
        <taxon>Cytophagia</taxon>
        <taxon>Cytophagales</taxon>
        <taxon>Fulvivirgaceae</taxon>
        <taxon>Ohtaekwangia</taxon>
    </lineage>
</organism>
<name>A0A1T5M0C1_9BACT</name>
<dbReference type="OrthoDB" id="9803616at2"/>
<sequence>MHFFYRSFKYTLAIFYIVASAYSTFAQTVIHYDSGYTLRNNQLGHYYKMANFSNEALLREFTYWKTVNGAVTEFLNFRVMFPTGFNKNNTSTKYPLIVMMHGAGESGRSWEGHYNYGPEDARFDNNSTNTAYPGPSHVAAVLRSPSDARSFPGIVIIPQVSHSGSWQNGWEDGALGANMRMTIGVIEYFIQQYNVDRDRIAVHGLSNGAKGTWDAAAKRPDLFAAMLPMSGVGSNFEAMSDILVTMPIWLFQGGTDTNPKPQASQDLVDLLKSKGGDPIYTVYPTLGHNTWTTAYAEPNFFSWILQQNKKSIYVFGRQTELCENGAIKLGFSDGFLAYQWTFNGADIPGATSRFYTLNQTGIYTVKFKRSETEWDESFPVEITPKSASTYSPELTNSGTRIIPIDFTGTKNDTLKLIAPEGFPQYYWYKNGAPFDTTTTHTKVAYFLTGSGTVGTAAQAGEYAVRVKENSGCESLLSPPVTVSYTSPHVIPNAPTLAASGISAVSEKEVQLQWTDNSANEEYFEIWRNRTNTNGYTSQPYKLVATVPANTTSYNDTNLRPLARYFYRVRAVGSGDGKFATTEVNITLPNDATKPTPPENLTVTDIEDTQISISWDASSDNDQIAGYEVYLGSTIVDTVTTTSYTFTDLTPSTTYFINVRAIDSRGNFSDFPGEAIDVTTLAPQNGLLYSYYEPLNVPTTFTLAEYFSTPQTPVKQGVVSNFDISVRNRDIKFAFVFEGYIKINTAGNYIFYSRSDDGSRVYIDGVLQIDNDALHDGTVEKNKTINFTTTGKHAIRVEYFYANSLAQTLAVTYDPPGTGTGLGKQTIPDTLLYRTSATPVSYYSKASGDLNDVATWGTASNGGGTAPINFTDAYQYFYISNRTGTTTLSAPWAVTGAGSKVILGSNLTLTLNEALTGTLEAGDNTVINLNHETIPTLGTLAPTSTVNFNVTGTVPNSAYGNLNLTTATTTKTLPLSSIAVRGNLTVADGVTLQGSEANKSIVTVDGDMTFLGSASGLPSGQLYSLAFRGGKNHTLTLSPEEGLNIYQLMLDYGDALTLEKSSSDPVDIQIGNSSGGGLILNTGAIFQVDNNNLSLTGNVAMNPNGETGVIAMKGGDLTINTTSALSSTIAFAETADSIHNLTLSSTNAGKFNLQNSVKVKNLVTLTKGELNSYSGNLVLVSDKNGSARIGSLPSGAKIIGDIVYQRYMDGEGKIYRYIASPIKEFRVADIQNYIPVTGLFKGQSSGPGINSATPSLFYYNEPAGGWQSFPPEGGSNDDTLRIGKGYSIFVREATNPTTWEATGNPYQGNFVFPLTGGTLGQDNGWNLLGNPYPAPIQWTGAADTKWNSLQNVSNTVHVRENFGTEYRWRVWNGTTGNLANGIIAPGQSFWVQTTSNAPALSITENAKVTTDGSFYRDDNAPEAIEISMTNGTFTDETYIQLASTGSNRYSKTEDAVKQLNTYFNLSSRSEDSVALAINRISTDFCQQSIPLQIDNASNGGYALKFKGVDNTITKVYLNDKYLDKKVEITSDLVYSFAVTSNALSKGSRFEIILDRPAVTSVTSMSASSGCESDPLITLEDTQPDVGYQAFLGDIPVSERRISNGGIVELPLNYSRIHSGAFDIVIKAGYGSGDCPAVAMAKTVNVVIDSLPKPYITVAGNTLSTTHRNGQQYQWSLDGELLANETTSSITPIVYGEYAVTVTWGSCLKASDTIRYMPTGSEVSLEKMATVSPNPFTDKLTIMLRDRSVKTISISNLVGKVITEKTISTQDESVTFDLTDIAQGTYILSIGDARYKVVKKT</sequence>
<dbReference type="PANTHER" id="PTHR43037">
    <property type="entry name" value="UNNAMED PRODUCT-RELATED"/>
    <property type="match status" value="1"/>
</dbReference>
<dbReference type="RefSeq" id="WP_079688500.1">
    <property type="nucleotide sequence ID" value="NZ_FUZU01000003.1"/>
</dbReference>